<sequence length="58" mass="6762">MKWKVVAAVLAFVVMFYFQILGMMNLAPLYITTPLLFFVIFVIMLGLNNRNRFRGFKG</sequence>
<dbReference type="Proteomes" id="UP001518925">
    <property type="component" value="Unassembled WGS sequence"/>
</dbReference>
<feature type="transmembrane region" description="Helical" evidence="1">
    <location>
        <begin position="29"/>
        <end position="47"/>
    </location>
</feature>
<accession>A0ABS2DIE7</accession>
<evidence type="ECO:0000313" key="2">
    <source>
        <dbReference type="EMBL" id="MBM6618264.1"/>
    </source>
</evidence>
<comment type="caution">
    <text evidence="2">The sequence shown here is derived from an EMBL/GenBank/DDBJ whole genome shotgun (WGS) entry which is preliminary data.</text>
</comment>
<evidence type="ECO:0000256" key="1">
    <source>
        <dbReference type="SAM" id="Phobius"/>
    </source>
</evidence>
<keyword evidence="1" id="KW-1133">Transmembrane helix</keyword>
<proteinExistence type="predicted"/>
<keyword evidence="3" id="KW-1185">Reference proteome</keyword>
<keyword evidence="1" id="KW-0812">Transmembrane</keyword>
<dbReference type="RefSeq" id="WP_204203617.1">
    <property type="nucleotide sequence ID" value="NZ_JAFELM010000030.1"/>
</dbReference>
<reference evidence="2 3" key="1">
    <citation type="submission" date="2021-02" db="EMBL/GenBank/DDBJ databases">
        <title>Bacillus sp. RD4P76, an endophyte from a halophyte.</title>
        <authorList>
            <person name="Sun J.-Q."/>
        </authorList>
    </citation>
    <scope>NUCLEOTIDE SEQUENCE [LARGE SCALE GENOMIC DNA]</scope>
    <source>
        <strain evidence="2 3">RD4P76</strain>
    </source>
</reference>
<organism evidence="2 3">
    <name type="scientific">Bacillus suaedaesalsae</name>
    <dbReference type="NCBI Taxonomy" id="2810349"/>
    <lineage>
        <taxon>Bacteria</taxon>
        <taxon>Bacillati</taxon>
        <taxon>Bacillota</taxon>
        <taxon>Bacilli</taxon>
        <taxon>Bacillales</taxon>
        <taxon>Bacillaceae</taxon>
        <taxon>Bacillus</taxon>
    </lineage>
</organism>
<gene>
    <name evidence="2" type="ORF">JR050_11400</name>
</gene>
<keyword evidence="1" id="KW-0472">Membrane</keyword>
<dbReference type="EMBL" id="JAFELM010000030">
    <property type="protein sequence ID" value="MBM6618264.1"/>
    <property type="molecule type" value="Genomic_DNA"/>
</dbReference>
<protein>
    <submittedName>
        <fullName evidence="2">Uncharacterized protein</fullName>
    </submittedName>
</protein>
<name>A0ABS2DIE7_9BACI</name>
<evidence type="ECO:0000313" key="3">
    <source>
        <dbReference type="Proteomes" id="UP001518925"/>
    </source>
</evidence>
<feature type="transmembrane region" description="Helical" evidence="1">
    <location>
        <begin position="5"/>
        <end position="23"/>
    </location>
</feature>